<evidence type="ECO:0000259" key="6">
    <source>
        <dbReference type="Pfam" id="PF04825"/>
    </source>
</evidence>
<evidence type="ECO:0000256" key="3">
    <source>
        <dbReference type="ARBA" id="ARBA00023242"/>
    </source>
</evidence>
<name>A0A1Y1UA38_9TREE</name>
<feature type="region of interest" description="Disordered" evidence="4">
    <location>
        <begin position="494"/>
        <end position="524"/>
    </location>
</feature>
<dbReference type="SUPFAM" id="SSF46785">
    <property type="entry name" value="Winged helix' DNA-binding domain"/>
    <property type="match status" value="1"/>
</dbReference>
<evidence type="ECO:0000259" key="5">
    <source>
        <dbReference type="Pfam" id="PF04824"/>
    </source>
</evidence>
<comment type="subcellular location">
    <subcellularLocation>
        <location evidence="1">Nucleus</location>
    </subcellularLocation>
</comment>
<evidence type="ECO:0000256" key="1">
    <source>
        <dbReference type="ARBA" id="ARBA00004123"/>
    </source>
</evidence>
<dbReference type="FunCoup" id="A0A1Y1UA38">
    <property type="interactions" value="279"/>
</dbReference>
<feature type="region of interest" description="Disordered" evidence="4">
    <location>
        <begin position="259"/>
        <end position="301"/>
    </location>
</feature>
<dbReference type="InterPro" id="IPR023093">
    <property type="entry name" value="ScpA-like_C"/>
</dbReference>
<dbReference type="GO" id="GO:0003682">
    <property type="term" value="F:chromatin binding"/>
    <property type="evidence" value="ECO:0007669"/>
    <property type="project" value="TreeGrafter"/>
</dbReference>
<dbReference type="STRING" id="4999.A0A1Y1UA38"/>
<feature type="compositionally biased region" description="Polar residues" evidence="4">
    <location>
        <begin position="494"/>
        <end position="507"/>
    </location>
</feature>
<accession>A0A1Y1UA38</accession>
<evidence type="ECO:0000313" key="7">
    <source>
        <dbReference type="EMBL" id="ORX34377.1"/>
    </source>
</evidence>
<dbReference type="GO" id="GO:0005634">
    <property type="term" value="C:nucleus"/>
    <property type="evidence" value="ECO:0007669"/>
    <property type="project" value="UniProtKB-SubCell"/>
</dbReference>
<feature type="compositionally biased region" description="Basic and acidic residues" evidence="4">
    <location>
        <begin position="406"/>
        <end position="417"/>
    </location>
</feature>
<dbReference type="Proteomes" id="UP000193218">
    <property type="component" value="Unassembled WGS sequence"/>
</dbReference>
<dbReference type="InterPro" id="IPR036390">
    <property type="entry name" value="WH_DNA-bd_sf"/>
</dbReference>
<dbReference type="GeneID" id="33558637"/>
<feature type="region of interest" description="Disordered" evidence="4">
    <location>
        <begin position="392"/>
        <end position="417"/>
    </location>
</feature>
<comment type="similarity">
    <text evidence="2">Belongs to the rad21 family.</text>
</comment>
<feature type="compositionally biased region" description="Basic and acidic residues" evidence="4">
    <location>
        <begin position="170"/>
        <end position="182"/>
    </location>
</feature>
<dbReference type="InterPro" id="IPR006909">
    <property type="entry name" value="Rad21/Rec8_C_eu"/>
</dbReference>
<dbReference type="InterPro" id="IPR039781">
    <property type="entry name" value="Rad21/Rec8-like"/>
</dbReference>
<keyword evidence="8" id="KW-1185">Reference proteome</keyword>
<dbReference type="Pfam" id="PF04824">
    <property type="entry name" value="Rad21_Rec8"/>
    <property type="match status" value="1"/>
</dbReference>
<keyword evidence="3" id="KW-0539">Nucleus</keyword>
<dbReference type="GO" id="GO:0030892">
    <property type="term" value="C:mitotic cohesin complex"/>
    <property type="evidence" value="ECO:0007669"/>
    <property type="project" value="TreeGrafter"/>
</dbReference>
<evidence type="ECO:0000256" key="2">
    <source>
        <dbReference type="ARBA" id="ARBA00009870"/>
    </source>
</evidence>
<sequence length="609" mass="66858">MLLTELILSKRGPLAKVWLSAHQERKLSKQQALGVDVEESCDAILEQDEGPTTLRLSGQLMLGVTRIYSRKVQYLLDDCKETREKISIAFRPGIVDLPEDQIRANKNAITFSDLPTDFNVMDWNWTAPNVDLPAPPLPNLRPTTREFGAYNFGRPRAPSIYGGSQSSRHASHDGETSSHIDSGDFSGVDLGLQLDDMDVSMEQGRHVSVEPSQRAFSKEPSMRGSRLGSVGLQGMDDSFGPVDLDLNFGDDSLELPRLEERSRRESSALSTPPPASPSQAQLDVTPRTAARVQKDAAPKPKRARFLTADQELELPEDAFALPGEDSDILTTERFIASDLDSIRYAEMISRPDDYFLPKILVDNVPMIYAGPPGLAPDLASLFTFPANILRRNREEETTDPSANKRPRLEQDVEAARRDSLRLSEQAFDVGPSGFEDHTMDIGGGEMDLGAFDQVEVRTPPRGQSLAPSRAESLAREIQFGDSGDYPLAMFASSSRTESQSIPDTPTKSVVGAPRDDGNRGVSRNTGMAMGLLRRELEAIEAEDEEPKVVNFKEIAQGANRRAASAFFFELLVLGTKDMIQLKQPKPFGDINVKAKEGLWEGSGSAGIVA</sequence>
<dbReference type="PANTHER" id="PTHR12585:SF69">
    <property type="entry name" value="FI11703P"/>
    <property type="match status" value="1"/>
</dbReference>
<dbReference type="Pfam" id="PF04825">
    <property type="entry name" value="Rad21_Rec8_N"/>
    <property type="match status" value="1"/>
</dbReference>
<evidence type="ECO:0000256" key="4">
    <source>
        <dbReference type="SAM" id="MobiDB-lite"/>
    </source>
</evidence>
<dbReference type="GO" id="GO:1990414">
    <property type="term" value="P:replication-born double-strand break repair via sister chromatid exchange"/>
    <property type="evidence" value="ECO:0007669"/>
    <property type="project" value="TreeGrafter"/>
</dbReference>
<comment type="caution">
    <text evidence="7">The sequence shown here is derived from an EMBL/GenBank/DDBJ whole genome shotgun (WGS) entry which is preliminary data.</text>
</comment>
<feature type="region of interest" description="Disordered" evidence="4">
    <location>
        <begin position="158"/>
        <end position="187"/>
    </location>
</feature>
<organism evidence="7 8">
    <name type="scientific">Kockovaella imperatae</name>
    <dbReference type="NCBI Taxonomy" id="4999"/>
    <lineage>
        <taxon>Eukaryota</taxon>
        <taxon>Fungi</taxon>
        <taxon>Dikarya</taxon>
        <taxon>Basidiomycota</taxon>
        <taxon>Agaricomycotina</taxon>
        <taxon>Tremellomycetes</taxon>
        <taxon>Tremellales</taxon>
        <taxon>Cuniculitremaceae</taxon>
        <taxon>Kockovaella</taxon>
    </lineage>
</organism>
<protein>
    <submittedName>
        <fullName evidence="7">Rec8 like protein-domain-containing protein</fullName>
    </submittedName>
</protein>
<dbReference type="OrthoDB" id="10071381at2759"/>
<dbReference type="PANTHER" id="PTHR12585">
    <property type="entry name" value="SCC1 / RAD21 FAMILY MEMBER"/>
    <property type="match status" value="1"/>
</dbReference>
<feature type="domain" description="Rad21/Rec8-like protein N-terminal" evidence="6">
    <location>
        <begin position="1"/>
        <end position="105"/>
    </location>
</feature>
<reference evidence="7 8" key="1">
    <citation type="submission" date="2017-03" db="EMBL/GenBank/DDBJ databases">
        <title>Widespread Adenine N6-methylation of Active Genes in Fungi.</title>
        <authorList>
            <consortium name="DOE Joint Genome Institute"/>
            <person name="Mondo S.J."/>
            <person name="Dannebaum R.O."/>
            <person name="Kuo R.C."/>
            <person name="Louie K.B."/>
            <person name="Bewick A.J."/>
            <person name="Labutti K."/>
            <person name="Haridas S."/>
            <person name="Kuo A."/>
            <person name="Salamov A."/>
            <person name="Ahrendt S.R."/>
            <person name="Lau R."/>
            <person name="Bowen B.P."/>
            <person name="Lipzen A."/>
            <person name="Sullivan W."/>
            <person name="Andreopoulos W.B."/>
            <person name="Clum A."/>
            <person name="Lindquist E."/>
            <person name="Daum C."/>
            <person name="Northen T.R."/>
            <person name="Ramamoorthy G."/>
            <person name="Schmitz R.J."/>
            <person name="Gryganskyi A."/>
            <person name="Culley D."/>
            <person name="Magnuson J."/>
            <person name="James T.Y."/>
            <person name="O'Malley M.A."/>
            <person name="Stajich J.E."/>
            <person name="Spatafora J.W."/>
            <person name="Visel A."/>
            <person name="Grigoriev I.V."/>
        </authorList>
    </citation>
    <scope>NUCLEOTIDE SEQUENCE [LARGE SCALE GENOMIC DNA]</scope>
    <source>
        <strain evidence="7 8">NRRL Y-17943</strain>
    </source>
</reference>
<dbReference type="EMBL" id="NBSH01000014">
    <property type="protein sequence ID" value="ORX34377.1"/>
    <property type="molecule type" value="Genomic_DNA"/>
</dbReference>
<evidence type="ECO:0000313" key="8">
    <source>
        <dbReference type="Proteomes" id="UP000193218"/>
    </source>
</evidence>
<feature type="region of interest" description="Disordered" evidence="4">
    <location>
        <begin position="204"/>
        <end position="226"/>
    </location>
</feature>
<dbReference type="InParanoid" id="A0A1Y1UA38"/>
<dbReference type="InterPro" id="IPR006910">
    <property type="entry name" value="Rad21_Rec8_N"/>
</dbReference>
<dbReference type="Gene3D" id="1.10.10.580">
    <property type="entry name" value="Structural maintenance of chromosome 1. Chain E"/>
    <property type="match status" value="1"/>
</dbReference>
<dbReference type="GO" id="GO:0007064">
    <property type="term" value="P:mitotic sister chromatid cohesion"/>
    <property type="evidence" value="ECO:0007669"/>
    <property type="project" value="TreeGrafter"/>
</dbReference>
<proteinExistence type="inferred from homology"/>
<gene>
    <name evidence="7" type="ORF">BD324DRAFT_635604</name>
</gene>
<dbReference type="RefSeq" id="XP_021868640.1">
    <property type="nucleotide sequence ID" value="XM_022016828.1"/>
</dbReference>
<feature type="domain" description="Rad21/Rec8-like protein C-terminal eukaryotic" evidence="5">
    <location>
        <begin position="545"/>
        <end position="596"/>
    </location>
</feature>
<dbReference type="AlphaFoldDB" id="A0A1Y1UA38"/>